<dbReference type="Proteomes" id="UP000604825">
    <property type="component" value="Unassembled WGS sequence"/>
</dbReference>
<evidence type="ECO:0000313" key="3">
    <source>
        <dbReference type="Proteomes" id="UP000604825"/>
    </source>
</evidence>
<comment type="caution">
    <text evidence="2">The sequence shown here is derived from an EMBL/GenBank/DDBJ whole genome shotgun (WGS) entry which is preliminary data.</text>
</comment>
<name>A0A811QKC4_9POAL</name>
<feature type="domain" description="KIB1-4 beta-propeller" evidence="1">
    <location>
        <begin position="1"/>
        <end position="144"/>
    </location>
</feature>
<evidence type="ECO:0000259" key="1">
    <source>
        <dbReference type="Pfam" id="PF03478"/>
    </source>
</evidence>
<keyword evidence="3" id="KW-1185">Reference proteome</keyword>
<dbReference type="AlphaFoldDB" id="A0A811QKC4"/>
<organism evidence="2 3">
    <name type="scientific">Miscanthus lutarioriparius</name>
    <dbReference type="NCBI Taxonomy" id="422564"/>
    <lineage>
        <taxon>Eukaryota</taxon>
        <taxon>Viridiplantae</taxon>
        <taxon>Streptophyta</taxon>
        <taxon>Embryophyta</taxon>
        <taxon>Tracheophyta</taxon>
        <taxon>Spermatophyta</taxon>
        <taxon>Magnoliopsida</taxon>
        <taxon>Liliopsida</taxon>
        <taxon>Poales</taxon>
        <taxon>Poaceae</taxon>
        <taxon>PACMAD clade</taxon>
        <taxon>Panicoideae</taxon>
        <taxon>Andropogonodae</taxon>
        <taxon>Andropogoneae</taxon>
        <taxon>Saccharinae</taxon>
        <taxon>Miscanthus</taxon>
    </lineage>
</organism>
<dbReference type="OrthoDB" id="694239at2759"/>
<dbReference type="Pfam" id="PF03478">
    <property type="entry name" value="Beta-prop_KIB1-4"/>
    <property type="match status" value="1"/>
</dbReference>
<dbReference type="InterPro" id="IPR005174">
    <property type="entry name" value="KIB1-4_b-propeller"/>
</dbReference>
<dbReference type="EMBL" id="CAJGYO010000011">
    <property type="protein sequence ID" value="CAD6261375.1"/>
    <property type="molecule type" value="Genomic_DNA"/>
</dbReference>
<sequence length="145" mass="16443">MADERGAIRVANPVTGVHADLPAISTIPFLHLVFGVSWFCLDVDPFRQIHFRCSPPSELEGRGWLRTSMYKATQMRQVFYRKVVLSVSPRPDSYAAMLIMDWAFAMAEEEDPVWRMAPSHDGVEDAIHHGGHFLSITYTGHVEAW</sequence>
<dbReference type="PANTHER" id="PTHR45560:SF4">
    <property type="entry name" value="OS04G0164500 PROTEIN"/>
    <property type="match status" value="1"/>
</dbReference>
<protein>
    <recommendedName>
        <fullName evidence="1">KIB1-4 beta-propeller domain-containing protein</fullName>
    </recommendedName>
</protein>
<evidence type="ECO:0000313" key="2">
    <source>
        <dbReference type="EMBL" id="CAD6261375.1"/>
    </source>
</evidence>
<reference evidence="2" key="1">
    <citation type="submission" date="2020-10" db="EMBL/GenBank/DDBJ databases">
        <authorList>
            <person name="Han B."/>
            <person name="Lu T."/>
            <person name="Zhao Q."/>
            <person name="Huang X."/>
            <person name="Zhao Y."/>
        </authorList>
    </citation>
    <scope>NUCLEOTIDE SEQUENCE</scope>
</reference>
<proteinExistence type="predicted"/>
<dbReference type="PANTHER" id="PTHR45560">
    <property type="entry name" value="OS04G0163150 PROTEIN-RELATED"/>
    <property type="match status" value="1"/>
</dbReference>
<gene>
    <name evidence="2" type="ORF">NCGR_LOCUS44796</name>
</gene>
<accession>A0A811QKC4</accession>